<dbReference type="EMBL" id="BMLG01000001">
    <property type="protein sequence ID" value="GGM20424.1"/>
    <property type="molecule type" value="Genomic_DNA"/>
</dbReference>
<dbReference type="InterPro" id="IPR035940">
    <property type="entry name" value="CAP_sf"/>
</dbReference>
<dbReference type="CDD" id="cd05379">
    <property type="entry name" value="CAP_bacterial"/>
    <property type="match status" value="1"/>
</dbReference>
<sequence>MNMLKNILFLFLMIFGLIYIIQGESGTDKIVSNIELWLIQNESAKDLKLSSQNPVEKKGHEKNFLDWIDRTTGSLQEEYGEPIRKDLSGYGYTWWIYQNEVDYYIQFGIKEDKIVTVFATGDAYNFDPIQLGASYRELQDHYQFEDNVSFSTYTFKLTDLDKEIKPLKQLSENLFIQFYFDSHTDRLSSFRLMTKDILLVQQPYELYYRGELPEPPIISTKQWRIVETGAEKQIFDITNVIRKRFNQKQLTWNQQAREVAYKHSKDMAVNNYFSHYSQTGDGLKERLESNHTYYKAAGENIAAQHIDGPAAVEGWLNSKGHRQALIKADYTDLGVGVYQDYYTQNFLKQ</sequence>
<dbReference type="AlphaFoldDB" id="A0A917TEP9"/>
<feature type="domain" description="SCP" evidence="1">
    <location>
        <begin position="236"/>
        <end position="345"/>
    </location>
</feature>
<dbReference type="Pfam" id="PF14504">
    <property type="entry name" value="CAP_assoc_N"/>
    <property type="match status" value="1"/>
</dbReference>
<protein>
    <submittedName>
        <fullName evidence="3">Membrane protein YlbC</fullName>
    </submittedName>
</protein>
<feature type="domain" description="CAP-associated" evidence="2">
    <location>
        <begin position="70"/>
        <end position="204"/>
    </location>
</feature>
<comment type="caution">
    <text evidence="3">The sequence shown here is derived from an EMBL/GenBank/DDBJ whole genome shotgun (WGS) entry which is preliminary data.</text>
</comment>
<dbReference type="InterPro" id="IPR029410">
    <property type="entry name" value="CAP_assoc"/>
</dbReference>
<evidence type="ECO:0000259" key="2">
    <source>
        <dbReference type="Pfam" id="PF14504"/>
    </source>
</evidence>
<evidence type="ECO:0000313" key="3">
    <source>
        <dbReference type="EMBL" id="GGM20424.1"/>
    </source>
</evidence>
<proteinExistence type="predicted"/>
<reference evidence="3" key="2">
    <citation type="submission" date="2020-09" db="EMBL/GenBank/DDBJ databases">
        <authorList>
            <person name="Sun Q."/>
            <person name="Zhou Y."/>
        </authorList>
    </citation>
    <scope>NUCLEOTIDE SEQUENCE</scope>
    <source>
        <strain evidence="3">CGMCC 1.6333</strain>
    </source>
</reference>
<keyword evidence="4" id="KW-1185">Reference proteome</keyword>
<dbReference type="PANTHER" id="PTHR31157">
    <property type="entry name" value="SCP DOMAIN-CONTAINING PROTEIN"/>
    <property type="match status" value="1"/>
</dbReference>
<dbReference type="Gene3D" id="3.40.33.10">
    <property type="entry name" value="CAP"/>
    <property type="match status" value="1"/>
</dbReference>
<evidence type="ECO:0000259" key="1">
    <source>
        <dbReference type="Pfam" id="PF00188"/>
    </source>
</evidence>
<dbReference type="Pfam" id="PF00188">
    <property type="entry name" value="CAP"/>
    <property type="match status" value="1"/>
</dbReference>
<dbReference type="Proteomes" id="UP000618460">
    <property type="component" value="Unassembled WGS sequence"/>
</dbReference>
<reference evidence="3" key="1">
    <citation type="journal article" date="2014" name="Int. J. Syst. Evol. Microbiol.">
        <title>Complete genome sequence of Corynebacterium casei LMG S-19264T (=DSM 44701T), isolated from a smear-ripened cheese.</title>
        <authorList>
            <consortium name="US DOE Joint Genome Institute (JGI-PGF)"/>
            <person name="Walter F."/>
            <person name="Albersmeier A."/>
            <person name="Kalinowski J."/>
            <person name="Ruckert C."/>
        </authorList>
    </citation>
    <scope>NUCLEOTIDE SEQUENCE</scope>
    <source>
        <strain evidence="3">CGMCC 1.6333</strain>
    </source>
</reference>
<accession>A0A917TEP9</accession>
<dbReference type="PANTHER" id="PTHR31157:SF26">
    <property type="entry name" value="SCP-LIKE EXTRACELLULAR PROTEIN"/>
    <property type="match status" value="1"/>
</dbReference>
<dbReference type="RefSeq" id="WP_162879123.1">
    <property type="nucleotide sequence ID" value="NZ_BMLG01000001.1"/>
</dbReference>
<dbReference type="SUPFAM" id="SSF55797">
    <property type="entry name" value="PR-1-like"/>
    <property type="match status" value="1"/>
</dbReference>
<name>A0A917TEP9_9BACI</name>
<organism evidence="3 4">
    <name type="scientific">Paraliobacillus quinghaiensis</name>
    <dbReference type="NCBI Taxonomy" id="470815"/>
    <lineage>
        <taxon>Bacteria</taxon>
        <taxon>Bacillati</taxon>
        <taxon>Bacillota</taxon>
        <taxon>Bacilli</taxon>
        <taxon>Bacillales</taxon>
        <taxon>Bacillaceae</taxon>
        <taxon>Paraliobacillus</taxon>
    </lineage>
</organism>
<evidence type="ECO:0000313" key="4">
    <source>
        <dbReference type="Proteomes" id="UP000618460"/>
    </source>
</evidence>
<dbReference type="InterPro" id="IPR014044">
    <property type="entry name" value="CAP_dom"/>
</dbReference>
<gene>
    <name evidence="3" type="primary">ylbC</name>
    <name evidence="3" type="ORF">GCM10011351_02840</name>
</gene>